<dbReference type="Pfam" id="PF00085">
    <property type="entry name" value="Thioredoxin"/>
    <property type="match status" value="1"/>
</dbReference>
<organism evidence="4">
    <name type="scientific">Blastobotrys adeninivorans</name>
    <name type="common">Yeast</name>
    <name type="synonym">Arxula adeninivorans</name>
    <dbReference type="NCBI Taxonomy" id="409370"/>
    <lineage>
        <taxon>Eukaryota</taxon>
        <taxon>Fungi</taxon>
        <taxon>Dikarya</taxon>
        <taxon>Ascomycota</taxon>
        <taxon>Saccharomycotina</taxon>
        <taxon>Dipodascomycetes</taxon>
        <taxon>Dipodascales</taxon>
        <taxon>Trichomonascaceae</taxon>
        <taxon>Blastobotrys</taxon>
    </lineage>
</organism>
<dbReference type="PANTHER" id="PTHR45815:SF3">
    <property type="entry name" value="PROTEIN DISULFIDE-ISOMERASE A6"/>
    <property type="match status" value="1"/>
</dbReference>
<protein>
    <submittedName>
        <fullName evidence="4">ARAD1C25542p</fullName>
    </submittedName>
</protein>
<reference evidence="4" key="2">
    <citation type="submission" date="2014-06" db="EMBL/GenBank/DDBJ databases">
        <title>The complete genome of Blastobotrys (Arxula) adeninivorans LS3 - a yeast of biotechnological interest.</title>
        <authorList>
            <person name="Kunze G."/>
            <person name="Gaillardin C."/>
            <person name="Czernicka M."/>
            <person name="Durrens P."/>
            <person name="Martin T."/>
            <person name="Boer E."/>
            <person name="Gabaldon T."/>
            <person name="Cruz J."/>
            <person name="Talla E."/>
            <person name="Marck C."/>
            <person name="Goffeau A."/>
            <person name="Barbe V."/>
            <person name="Baret P."/>
            <person name="Baronian K."/>
            <person name="Beier S."/>
            <person name="Bleykasten C."/>
            <person name="Bode R."/>
            <person name="Casaregola S."/>
            <person name="Despons L."/>
            <person name="Fairhead C."/>
            <person name="Giersberg M."/>
            <person name="Gierski P."/>
            <person name="Hahnel U."/>
            <person name="Hartmann A."/>
            <person name="Jankowska D."/>
            <person name="Jubin C."/>
            <person name="Jung P."/>
            <person name="Lafontaine I."/>
            <person name="Leh-Louis V."/>
            <person name="Lemaire M."/>
            <person name="Marcet-Houben M."/>
            <person name="Mascher M."/>
            <person name="Morel G."/>
            <person name="Richard G.-F."/>
            <person name="Riechen J."/>
            <person name="Sacerdot C."/>
            <person name="Sarkar A."/>
            <person name="Savel G."/>
            <person name="Schacherer J."/>
            <person name="Sherman D."/>
            <person name="Straub M.-L."/>
            <person name="Stein N."/>
            <person name="Thierry A."/>
            <person name="Trautwein-Schult A."/>
            <person name="Westhof E."/>
            <person name="Worch S."/>
            <person name="Dujon B."/>
            <person name="Souciet J.-L."/>
            <person name="Wincker P."/>
            <person name="Scholz U."/>
            <person name="Neuveglise N."/>
        </authorList>
    </citation>
    <scope>NUCLEOTIDE SEQUENCE</scope>
    <source>
        <strain evidence="4">LS3</strain>
    </source>
</reference>
<feature type="compositionally biased region" description="Acidic residues" evidence="1">
    <location>
        <begin position="344"/>
        <end position="389"/>
    </location>
</feature>
<feature type="compositionally biased region" description="Basic and acidic residues" evidence="1">
    <location>
        <begin position="245"/>
        <end position="299"/>
    </location>
</feature>
<dbReference type="PROSITE" id="PS00194">
    <property type="entry name" value="THIOREDOXIN_1"/>
    <property type="match status" value="1"/>
</dbReference>
<evidence type="ECO:0000256" key="2">
    <source>
        <dbReference type="SAM" id="SignalP"/>
    </source>
</evidence>
<dbReference type="InterPro" id="IPR013766">
    <property type="entry name" value="Thioredoxin_domain"/>
</dbReference>
<dbReference type="PRINTS" id="PR00421">
    <property type="entry name" value="THIOREDOXIN"/>
</dbReference>
<feature type="compositionally biased region" description="Basic and acidic residues" evidence="1">
    <location>
        <begin position="390"/>
        <end position="409"/>
    </location>
</feature>
<dbReference type="GO" id="GO:0034976">
    <property type="term" value="P:response to endoplasmic reticulum stress"/>
    <property type="evidence" value="ECO:0007669"/>
    <property type="project" value="TreeGrafter"/>
</dbReference>
<dbReference type="PROSITE" id="PS51352">
    <property type="entry name" value="THIOREDOXIN_2"/>
    <property type="match status" value="1"/>
</dbReference>
<feature type="signal peptide" evidence="2">
    <location>
        <begin position="1"/>
        <end position="17"/>
    </location>
</feature>
<name>A0A060T217_BLAAD</name>
<sequence>MLSRLLVFLATLSVAVAFYASSPVVELTSRSWKKELGQSPVTVVEFYAPWCGHCRNLAPEYIKAAKKTHDVVKFAAIDCNEDANKKRCQKYGINSFPTIKVFRRVDGKTQIEDYNGPRTGAAIADFALSKVPSKAKVITEKNAESFVKKNKDSARVVYRAKKGTTSVPPVYKLLSTDFDKAVFGYVPADQQLDSVFKAEHDSRSSQLLFFGAGEGEPIVYDGEMKREPIAAFLKDQLSGKAKAKPSKETKPAKDTKQADKPSPKNLKSEPESQSEKVKTDSDVEKPKTEKKTEKTKSVDETVASEKVQETEQPEEPEKVELQDPEESETVESEEPEEVQTKESEPEESEPVESEPVESEPVESEPVESEPVESEPVESEPVESESEEPDPEPKASVDPKNDMDLDEKIKKISSMFHKRTAVHKQDELENTGDMAAEKIKPTNSKLHINVHGEKIDNPKAANGDEEAAFSILPVGDPIVHDTPEEEKEFSILPVEEPPTTVSGAKVVNNDKLEKIPDEVINKLPPEARKNYYSIMADMERKGLGKKTQGTKSLPPGITPAPSENAVRHPWTRVTSTQEFKDVCVDADRLCFVLAASPYGQLKDFQNVNSARQAYGKDLNQQAIFVYFVDVNEELEYLATELKLAPYAPPSKKLQEAAHKKNLGPEAAHPGALAVVNGKENWIINMEGAAIIDNVRPFLADSLGGKNSDLRRKLPVRHRVRRHKDEL</sequence>
<feature type="chain" id="PRO_5001592954" evidence="2">
    <location>
        <begin position="18"/>
        <end position="725"/>
    </location>
</feature>
<gene>
    <name evidence="4" type="ORF">GNLVRS02_ARAD1C25542g</name>
</gene>
<dbReference type="InterPro" id="IPR036249">
    <property type="entry name" value="Thioredoxin-like_sf"/>
</dbReference>
<proteinExistence type="predicted"/>
<dbReference type="InterPro" id="IPR017937">
    <property type="entry name" value="Thioredoxin_CS"/>
</dbReference>
<dbReference type="PANTHER" id="PTHR45815">
    <property type="entry name" value="PROTEIN DISULFIDE-ISOMERASE A6"/>
    <property type="match status" value="1"/>
</dbReference>
<evidence type="ECO:0000256" key="1">
    <source>
        <dbReference type="SAM" id="MobiDB-lite"/>
    </source>
</evidence>
<feature type="region of interest" description="Disordered" evidence="1">
    <location>
        <begin position="236"/>
        <end position="435"/>
    </location>
</feature>
<accession>A0A060T217</accession>
<feature type="domain" description="Thioredoxin" evidence="3">
    <location>
        <begin position="16"/>
        <end position="133"/>
    </location>
</feature>
<evidence type="ECO:0000259" key="3">
    <source>
        <dbReference type="PROSITE" id="PS51352"/>
    </source>
</evidence>
<feature type="region of interest" description="Disordered" evidence="1">
    <location>
        <begin position="544"/>
        <end position="564"/>
    </location>
</feature>
<dbReference type="GO" id="GO:0005788">
    <property type="term" value="C:endoplasmic reticulum lumen"/>
    <property type="evidence" value="ECO:0007669"/>
    <property type="project" value="TreeGrafter"/>
</dbReference>
<dbReference type="EMBL" id="HG937693">
    <property type="protein sequence ID" value="CDP35008.1"/>
    <property type="molecule type" value="Genomic_DNA"/>
</dbReference>
<keyword evidence="2" id="KW-0732">Signal</keyword>
<dbReference type="AlphaFoldDB" id="A0A060T217"/>
<dbReference type="SUPFAM" id="SSF52833">
    <property type="entry name" value="Thioredoxin-like"/>
    <property type="match status" value="2"/>
</dbReference>
<evidence type="ECO:0000313" key="4">
    <source>
        <dbReference type="EMBL" id="CDP35008.1"/>
    </source>
</evidence>
<dbReference type="Gene3D" id="3.40.30.10">
    <property type="entry name" value="Glutaredoxin"/>
    <property type="match status" value="1"/>
</dbReference>
<reference evidence="4" key="1">
    <citation type="submission" date="2014-02" db="EMBL/GenBank/DDBJ databases">
        <authorList>
            <person name="Genoscope - CEA"/>
        </authorList>
    </citation>
    <scope>NUCLEOTIDE SEQUENCE</scope>
    <source>
        <strain evidence="4">LS3</strain>
    </source>
</reference>
<dbReference type="GO" id="GO:0015035">
    <property type="term" value="F:protein-disulfide reductase activity"/>
    <property type="evidence" value="ECO:0007669"/>
    <property type="project" value="TreeGrafter"/>
</dbReference>
<feature type="compositionally biased region" description="Acidic residues" evidence="1">
    <location>
        <begin position="322"/>
        <end position="337"/>
    </location>
</feature>